<accession>K1T480</accession>
<reference evidence="2" key="1">
    <citation type="journal article" date="2013" name="Environ. Microbiol.">
        <title>Microbiota from the distal guts of lean and obese adolescents exhibit partial functional redundancy besides clear differences in community structure.</title>
        <authorList>
            <person name="Ferrer M."/>
            <person name="Ruiz A."/>
            <person name="Lanza F."/>
            <person name="Haange S.B."/>
            <person name="Oberbach A."/>
            <person name="Till H."/>
            <person name="Bargiela R."/>
            <person name="Campoy C."/>
            <person name="Segura M.T."/>
            <person name="Richter M."/>
            <person name="von Bergen M."/>
            <person name="Seifert J."/>
            <person name="Suarez A."/>
        </authorList>
    </citation>
    <scope>NUCLEOTIDE SEQUENCE</scope>
</reference>
<organism evidence="2">
    <name type="scientific">human gut metagenome</name>
    <dbReference type="NCBI Taxonomy" id="408170"/>
    <lineage>
        <taxon>unclassified sequences</taxon>
        <taxon>metagenomes</taxon>
        <taxon>organismal metagenomes</taxon>
    </lineage>
</organism>
<evidence type="ECO:0000313" key="2">
    <source>
        <dbReference type="EMBL" id="EKC62394.1"/>
    </source>
</evidence>
<name>K1T480_9ZZZZ</name>
<dbReference type="Gene3D" id="3.30.70.270">
    <property type="match status" value="1"/>
</dbReference>
<evidence type="ECO:0000259" key="1">
    <source>
        <dbReference type="PROSITE" id="PS50887"/>
    </source>
</evidence>
<dbReference type="SUPFAM" id="SSF55073">
    <property type="entry name" value="Nucleotide cyclase"/>
    <property type="match status" value="1"/>
</dbReference>
<dbReference type="InterPro" id="IPR000160">
    <property type="entry name" value="GGDEF_dom"/>
</dbReference>
<dbReference type="PROSITE" id="PS50887">
    <property type="entry name" value="GGDEF"/>
    <property type="match status" value="1"/>
</dbReference>
<dbReference type="AlphaFoldDB" id="K1T480"/>
<proteinExistence type="predicted"/>
<gene>
    <name evidence="2" type="ORF">LEA_11862</name>
</gene>
<dbReference type="InterPro" id="IPR043128">
    <property type="entry name" value="Rev_trsase/Diguanyl_cyclase"/>
</dbReference>
<protein>
    <submittedName>
        <fullName evidence="2">Diguanylate cyclase (GGDEF) domain protein</fullName>
    </submittedName>
</protein>
<dbReference type="InterPro" id="IPR029787">
    <property type="entry name" value="Nucleotide_cyclase"/>
</dbReference>
<dbReference type="Pfam" id="PF00990">
    <property type="entry name" value="GGDEF"/>
    <property type="match status" value="1"/>
</dbReference>
<dbReference type="EMBL" id="AJWY01008011">
    <property type="protein sequence ID" value="EKC62394.1"/>
    <property type="molecule type" value="Genomic_DNA"/>
</dbReference>
<feature type="domain" description="GGDEF" evidence="1">
    <location>
        <begin position="1"/>
        <end position="99"/>
    </location>
</feature>
<comment type="caution">
    <text evidence="2">The sequence shown here is derived from an EMBL/GenBank/DDBJ whole genome shotgun (WGS) entry which is preliminary data.</text>
</comment>
<sequence length="99" mass="11105">MLIQTLSSVLYELSTDRRKVYRVGGDEFVMLIENPVETEIESMVESVSAALQEKNSQGEMPVSSAVGWAEGYGVDVRKIINEADAKMYENKTRGKESRK</sequence>